<dbReference type="Proteomes" id="UP000228593">
    <property type="component" value="Unassembled WGS sequence"/>
</dbReference>
<dbReference type="InterPro" id="IPR014044">
    <property type="entry name" value="CAP_dom"/>
</dbReference>
<dbReference type="OrthoDB" id="5372233at2"/>
<dbReference type="CDD" id="cd05379">
    <property type="entry name" value="CAP_bacterial"/>
    <property type="match status" value="1"/>
</dbReference>
<dbReference type="PANTHER" id="PTHR31157:SF1">
    <property type="entry name" value="SCP DOMAIN-CONTAINING PROTEIN"/>
    <property type="match status" value="1"/>
</dbReference>
<evidence type="ECO:0000313" key="4">
    <source>
        <dbReference type="Proteomes" id="UP000228593"/>
    </source>
</evidence>
<comment type="caution">
    <text evidence="3">The sequence shown here is derived from an EMBL/GenBank/DDBJ whole genome shotgun (WGS) entry which is preliminary data.</text>
</comment>
<keyword evidence="4" id="KW-1185">Reference proteome</keyword>
<protein>
    <recommendedName>
        <fullName evidence="2">SCP domain-containing protein</fullName>
    </recommendedName>
</protein>
<accession>A0A2G8SWJ8</accession>
<dbReference type="EMBL" id="PDOB01000047">
    <property type="protein sequence ID" value="PIL38131.1"/>
    <property type="molecule type" value="Genomic_DNA"/>
</dbReference>
<organism evidence="3 4">
    <name type="scientific">Massilia psychrophila</name>
    <dbReference type="NCBI Taxonomy" id="1603353"/>
    <lineage>
        <taxon>Bacteria</taxon>
        <taxon>Pseudomonadati</taxon>
        <taxon>Pseudomonadota</taxon>
        <taxon>Betaproteobacteria</taxon>
        <taxon>Burkholderiales</taxon>
        <taxon>Oxalobacteraceae</taxon>
        <taxon>Telluria group</taxon>
        <taxon>Massilia</taxon>
    </lineage>
</organism>
<dbReference type="PROSITE" id="PS51257">
    <property type="entry name" value="PROKAR_LIPOPROTEIN"/>
    <property type="match status" value="1"/>
</dbReference>
<sequence>MNTTTNRWTASLAALAAACSLAACGGGGSAAVAPNLASPAPVILPSSPAPTPVAEPGAPASVGIVAIDGRNWINFRRSQIGMPQVTQNTVVDKAAQAHSDYQRINDTITHEQIAGKPGFTGVDLLVRLSTAGYPLAAPYAYGEVISATSSNSGAYMAEELITAIYHRFVIFEPMFKEIGTGSGTTAKNYTYFTADFTANKGYGAGVGRGVLVTWPYSGQTQVTPNFFSDQELPDPVPEKNEVGYPISVHADITAVMSVNTFTIRPRGGADLVAKQILHYSDREETVPTAAAIVPIDPLRAATTYDVSFTGIVSGLSVSKTWSFTTKQ</sequence>
<feature type="chain" id="PRO_5013721946" description="SCP domain-containing protein" evidence="1">
    <location>
        <begin position="26"/>
        <end position="327"/>
    </location>
</feature>
<dbReference type="Pfam" id="PF00188">
    <property type="entry name" value="CAP"/>
    <property type="match status" value="1"/>
</dbReference>
<dbReference type="SUPFAM" id="SSF55797">
    <property type="entry name" value="PR-1-like"/>
    <property type="match status" value="1"/>
</dbReference>
<reference evidence="3 4" key="1">
    <citation type="submission" date="2017-10" db="EMBL/GenBank/DDBJ databases">
        <title>Massilia psychrophilum sp. nov., a novel purple-pigmented bacterium isolated from Tianshan glacier, Xinjiang Municipality, China.</title>
        <authorList>
            <person name="Wang H."/>
        </authorList>
    </citation>
    <scope>NUCLEOTIDE SEQUENCE [LARGE SCALE GENOMIC DNA]</scope>
    <source>
        <strain evidence="3 4">JCM 30813</strain>
    </source>
</reference>
<keyword evidence="1" id="KW-0732">Signal</keyword>
<evidence type="ECO:0000256" key="1">
    <source>
        <dbReference type="SAM" id="SignalP"/>
    </source>
</evidence>
<feature type="signal peptide" evidence="1">
    <location>
        <begin position="1"/>
        <end position="25"/>
    </location>
</feature>
<feature type="domain" description="SCP" evidence="2">
    <location>
        <begin position="73"/>
        <end position="196"/>
    </location>
</feature>
<proteinExistence type="predicted"/>
<gene>
    <name evidence="3" type="ORF">CR103_19740</name>
</gene>
<dbReference type="RefSeq" id="WP_099917658.1">
    <property type="nucleotide sequence ID" value="NZ_BMHS01000035.1"/>
</dbReference>
<evidence type="ECO:0000259" key="2">
    <source>
        <dbReference type="Pfam" id="PF00188"/>
    </source>
</evidence>
<dbReference type="InterPro" id="IPR035940">
    <property type="entry name" value="CAP_sf"/>
</dbReference>
<dbReference type="AlphaFoldDB" id="A0A2G8SWJ8"/>
<name>A0A2G8SWJ8_9BURK</name>
<dbReference type="Gene3D" id="3.40.33.10">
    <property type="entry name" value="CAP"/>
    <property type="match status" value="1"/>
</dbReference>
<evidence type="ECO:0000313" key="3">
    <source>
        <dbReference type="EMBL" id="PIL38131.1"/>
    </source>
</evidence>
<dbReference type="PANTHER" id="PTHR31157">
    <property type="entry name" value="SCP DOMAIN-CONTAINING PROTEIN"/>
    <property type="match status" value="1"/>
</dbReference>